<evidence type="ECO:0000256" key="3">
    <source>
        <dbReference type="SAM" id="SignalP"/>
    </source>
</evidence>
<evidence type="ECO:0000313" key="7">
    <source>
        <dbReference type="Proteomes" id="UP000095485"/>
    </source>
</evidence>
<feature type="region of interest" description="Disordered" evidence="1">
    <location>
        <begin position="36"/>
        <end position="105"/>
    </location>
</feature>
<dbReference type="RefSeq" id="WP_055284820.1">
    <property type="nucleotide sequence ID" value="NZ_CZAY01000032.1"/>
</dbReference>
<feature type="domain" description="Streptococcal pilin isopeptide linkage" evidence="4">
    <location>
        <begin position="1244"/>
        <end position="1372"/>
    </location>
</feature>
<dbReference type="InterPro" id="IPR038174">
    <property type="entry name" value="Strep_pil_link_sf"/>
</dbReference>
<feature type="transmembrane region" description="Helical" evidence="2">
    <location>
        <begin position="2310"/>
        <end position="2328"/>
    </location>
</feature>
<organism evidence="6 7">
    <name type="scientific">Dorea longicatena</name>
    <dbReference type="NCBI Taxonomy" id="88431"/>
    <lineage>
        <taxon>Bacteria</taxon>
        <taxon>Bacillati</taxon>
        <taxon>Bacillota</taxon>
        <taxon>Clostridia</taxon>
        <taxon>Lachnospirales</taxon>
        <taxon>Lachnospiraceae</taxon>
        <taxon>Dorea</taxon>
    </lineage>
</organism>
<feature type="compositionally biased region" description="Polar residues" evidence="1">
    <location>
        <begin position="166"/>
        <end position="184"/>
    </location>
</feature>
<reference evidence="6 7" key="1">
    <citation type="submission" date="2015-09" db="EMBL/GenBank/DDBJ databases">
        <authorList>
            <consortium name="Pathogen Informatics"/>
        </authorList>
    </citation>
    <scope>NUCLEOTIDE SEQUENCE [LARGE SCALE GENOMIC DNA]</scope>
    <source>
        <strain evidence="6 7">2789STDY5834914</strain>
    </source>
</reference>
<feature type="region of interest" description="Disordered" evidence="1">
    <location>
        <begin position="166"/>
        <end position="186"/>
    </location>
</feature>
<protein>
    <submittedName>
        <fullName evidence="6">Predicted outer membrane protein</fullName>
    </submittedName>
</protein>
<dbReference type="SUPFAM" id="SSF49478">
    <property type="entry name" value="Cna protein B-type domain"/>
    <property type="match status" value="1"/>
</dbReference>
<sequence length="2334" mass="254213">MKHTRRWLALILAIALVAANASYQLGTSLYAKEDQAAVETQSEENQKQEAVNTEEPKSTGSAQVEEVQEDQNTSDDATQAEESKNTQADAKASSSADNNAEQNQADTAQANENAVAAAAATASDVAPTLAANTDGSVSGSGYDSIKLVVNTDGITNQNNTKFNIKFDTGNTENNKKISASNLNPSEGLASNLMKNRGGTYDVNGFNKNAFTITVTKGADCKNSIKTEATVDVASGTVTLNISDYYESSYNDKTFTNPTATSLGSVNDFAVFANNYKNHVDMEGNIAVKNLKLANTNSGNSDEVQARDFNLNYVENFELNSMKSEFFRKADPLIIGDLYEINTQDSNFNLKLANGSVINLGPSNKMKDVVNIKNSSYKINFDEAMAGLRQYASTMYQKKDTDSVRFKSSDQVDSENPEKYVIGKTGSVKVIECVENVNNIINIKASDLKKWADNVQITGLGDTGSVTFNIKYDVAQEFTKPHFTINGTGTGGYDVTGGRILLNFGTQQGEITFGELYSGTILAPNATVDIYATHNGSVFADTVENIKGEIHKNPWKPGNEQKPASVKVTLKGTKTLNGTSAQKDAFSFLLQQTDENGTVLENGYQQNVKNGENGQISFDEITYTTPGTYYYKISEVSGSDVNIRYDASVYKVVVTVDENMTATVAYYKDGNLVNSDTGAAFSNTSIVREVKASLQGNKTLNGQPSTASYKYQVVEVADEKGTVKDNAQSWEVTNNTTETAAIEFPEFTYNAAGDYYYKVTEVNANADGMEYDPSVYIAHVSVAAQNDGSLTASVTYRKYASADQMNSESAANADKITFANKTLKAQVTFTGNKTVNGSEAKDKFSFKVVEKDKDGNVVNTISDNITNKTGEGENGAIQFPTIDYTKSGTHYYEISENSQIGNSVHYDKTTYTAVVKVTKTADGLVASTKYYKDYNYSDTSKNKESKGTLDFANKMQTSIRLHGTKMLDNDKAKKDAFTFDIIQVDENGTAVANGYTEEVKNGANGAIESKDIPFTAPGTYYYKVTEKAGNKENIAYDKSYYTAVVTVEKNGLNLSASVQYYKNANGGQITDQTSADMTFQNKTKKTSIQLNGQKTLLGKNQSTGAALTLQDGEFSFDIAEADANGTVKKDASIKTVKNKADGSITFPDYEYNATGDYYYRISEKQSSNPAIAGMDYDESIYLVHVKVANNEARDAFTAQIQDVVKYADQTALKDKNGTTVNGTEIANNNVAAFTNRVRYGSITFTGNKTLNDKPSAEAFRYTVVEKSADGGLLESGYKSGVIKNDANGVIQFPAIYYTKAGIHYYDVREINDSADTTGIAYDNTVYTVVVVVGDDNSESGTGLTTNAVYYKDFDYKTKTGVSVENNSITFANNMSASVSLEGMKTLDGKKVSKADEYSFDIVETNASGDAFEGEAPQSVSNDNTGKFTFPAYTYTDEGTHYYKITENQNNPKSGIKYDTSSYLVTVTVAKTVEDGKVSLKATVTDTKKTDANNTVSDTKDITFNNQTITYSDAKIQLTATKNLAGSPSEKEFDFKMEECDENGNVTAGTKVVTASNDKSGLITFDELTYKDAGTHYYKISEAAPENPEANIVYDNAAYIVKVDVTKDDTAAALTATASEYKKLVTGADGQTTTENVESVVFNNGIKVSTSFTGQKYVDGELASTAGAFSFTLTRTDDTYANALTGEDAYSETVSNDAAGNITFTEINYDTPGDYYYTISENVPEQQEANMYYDEAVYRAKVTVSKDGQITVEKSVVPYDGYEGDDGNTFEPVEDDEFLIFNNYHFMTMSMDYALATITGTKTLKGGNLEAGEFRFGLYDSNGTLIDTKTNDASGKITFRTIPYYTAGTYSYTVKEINEQGENNVSDIEYDPSVYTVTVNVDENMDTSITYIKNGTNVDNSSESVDGISFENKMSVTAAAIDPAVKKVLNNAELQPGEFTFQLFDENNNLIDTKKNTDNGSVLFDSIIFDEVGDYNYTIKELIPSDPGQITYDDREIKVNVSVTKDDTTGNLEAAITYLEDNAPTEEPTFVNTYNPISIRVQKTSKDGSKDPLKGATYALYKVLSGEGRDILIGTQISDENGYMTFENVEPGTYYFKEVSAPAGHTVDEYATKKFTVSADGTINQLTAKRSSRSTQAVMFSLDSLTAEDAQISALEADDNKDAIVLAEAPGVSDEVTKLSVSKLDYTNHEFVTGAKMQILEKSSGKIVAEWTTGDSAESFERKLNVDTSYILREVSAPEGYDLAEDTEFIIDAYGILSIISGPDAEKTSDTALRIYDKKLGVTKVTKNTKENHNQKFVDVVKTVKTGDTAQIGLFAILSIAAIVVVIIVLRRRKNL</sequence>
<feature type="domain" description="Streptococcal pilin isopeptide linkage" evidence="4">
    <location>
        <begin position="1380"/>
        <end position="1505"/>
    </location>
</feature>
<feature type="domain" description="Streptococcal pilin isopeptide linkage" evidence="4">
    <location>
        <begin position="693"/>
        <end position="820"/>
    </location>
</feature>
<dbReference type="Gene3D" id="2.60.40.3050">
    <property type="match status" value="11"/>
</dbReference>
<keyword evidence="2" id="KW-0472">Membrane</keyword>
<evidence type="ECO:0000313" key="6">
    <source>
        <dbReference type="EMBL" id="CUQ21308.1"/>
    </source>
</evidence>
<dbReference type="OrthoDB" id="9816455at2"/>
<dbReference type="InterPro" id="IPR022464">
    <property type="entry name" value="Strep_pil_isopept_link"/>
</dbReference>
<evidence type="ECO:0000256" key="1">
    <source>
        <dbReference type="SAM" id="MobiDB-lite"/>
    </source>
</evidence>
<feature type="domain" description="Streptococcal pilin isopeptide linkage" evidence="4">
    <location>
        <begin position="1922"/>
        <end position="2033"/>
    </location>
</feature>
<feature type="domain" description="SpaA-like prealbumin fold" evidence="5">
    <location>
        <begin position="2036"/>
        <end position="2125"/>
    </location>
</feature>
<feature type="domain" description="Streptococcal pilin isopeptide linkage" evidence="4">
    <location>
        <begin position="961"/>
        <end position="1081"/>
    </location>
</feature>
<evidence type="ECO:0000259" key="5">
    <source>
        <dbReference type="Pfam" id="PF17802"/>
    </source>
</evidence>
<dbReference type="InterPro" id="IPR017502">
    <property type="entry name" value="Sortase_SrtB_target"/>
</dbReference>
<feature type="domain" description="SpaA-like prealbumin fold" evidence="5">
    <location>
        <begin position="2176"/>
        <end position="2253"/>
    </location>
</feature>
<dbReference type="EMBL" id="CZAY01000032">
    <property type="protein sequence ID" value="CUQ21308.1"/>
    <property type="molecule type" value="Genomic_DNA"/>
</dbReference>
<keyword evidence="3" id="KW-0732">Signal</keyword>
<keyword evidence="2" id="KW-1133">Transmembrane helix</keyword>
<accession>A0A174UMN0</accession>
<feature type="chain" id="PRO_5039452939" evidence="3">
    <location>
        <begin position="24"/>
        <end position="2334"/>
    </location>
</feature>
<feature type="compositionally biased region" description="Low complexity" evidence="1">
    <location>
        <begin position="88"/>
        <end position="105"/>
    </location>
</feature>
<dbReference type="GeneID" id="96230429"/>
<dbReference type="NCBIfam" id="TIGR03786">
    <property type="entry name" value="strep_pil_rpt"/>
    <property type="match status" value="7"/>
</dbReference>
<feature type="domain" description="Streptococcal pilin isopeptide linkage" evidence="4">
    <location>
        <begin position="569"/>
        <end position="683"/>
    </location>
</feature>
<keyword evidence="2" id="KW-0812">Transmembrane</keyword>
<feature type="domain" description="Streptococcal pilin isopeptide linkage" evidence="4">
    <location>
        <begin position="1651"/>
        <end position="1762"/>
    </location>
</feature>
<name>A0A174UMN0_9FIRM</name>
<dbReference type="Pfam" id="PF17802">
    <property type="entry name" value="SpaA"/>
    <property type="match status" value="2"/>
</dbReference>
<feature type="signal peptide" evidence="3">
    <location>
        <begin position="1"/>
        <end position="23"/>
    </location>
</feature>
<evidence type="ECO:0000259" key="4">
    <source>
        <dbReference type="Pfam" id="PF12892"/>
    </source>
</evidence>
<dbReference type="NCBIfam" id="TIGR03063">
    <property type="entry name" value="srtB_target"/>
    <property type="match status" value="1"/>
</dbReference>
<dbReference type="Gene3D" id="2.60.40.10">
    <property type="entry name" value="Immunoglobulins"/>
    <property type="match status" value="2"/>
</dbReference>
<dbReference type="InterPro" id="IPR041033">
    <property type="entry name" value="SpaA_PFL_dom_1"/>
</dbReference>
<feature type="domain" description="Streptococcal pilin isopeptide linkage" evidence="4">
    <location>
        <begin position="1090"/>
        <end position="1215"/>
    </location>
</feature>
<dbReference type="Pfam" id="PF12892">
    <property type="entry name" value="FctA"/>
    <property type="match status" value="11"/>
</dbReference>
<gene>
    <name evidence="6" type="ORF">ERS852526_03157</name>
</gene>
<feature type="domain" description="Streptococcal pilin isopeptide linkage" evidence="4">
    <location>
        <begin position="1796"/>
        <end position="1911"/>
    </location>
</feature>
<evidence type="ECO:0000256" key="2">
    <source>
        <dbReference type="SAM" id="Phobius"/>
    </source>
</evidence>
<dbReference type="InterPro" id="IPR013783">
    <property type="entry name" value="Ig-like_fold"/>
</dbReference>
<feature type="domain" description="Streptococcal pilin isopeptide linkage" evidence="4">
    <location>
        <begin position="1517"/>
        <end position="1634"/>
    </location>
</feature>
<feature type="domain" description="Streptococcal pilin isopeptide linkage" evidence="4">
    <location>
        <begin position="829"/>
        <end position="953"/>
    </location>
</feature>
<dbReference type="Proteomes" id="UP000095485">
    <property type="component" value="Unassembled WGS sequence"/>
</dbReference>
<proteinExistence type="predicted"/>